<feature type="coiled-coil region" evidence="1">
    <location>
        <begin position="42"/>
        <end position="87"/>
    </location>
</feature>
<proteinExistence type="predicted"/>
<feature type="region of interest" description="Disordered" evidence="2">
    <location>
        <begin position="90"/>
        <end position="214"/>
    </location>
</feature>
<evidence type="ECO:0000313" key="4">
    <source>
        <dbReference type="RefSeq" id="XP_052123980.1"/>
    </source>
</evidence>
<feature type="compositionally biased region" description="Basic and acidic residues" evidence="2">
    <location>
        <begin position="184"/>
        <end position="207"/>
    </location>
</feature>
<keyword evidence="3" id="KW-1185">Reference proteome</keyword>
<name>A0A9C6WYW8_FRAOC</name>
<dbReference type="AlphaFoldDB" id="A0A9C6WYW8"/>
<feature type="compositionally biased region" description="Acidic residues" evidence="2">
    <location>
        <begin position="93"/>
        <end position="107"/>
    </location>
</feature>
<evidence type="ECO:0000313" key="3">
    <source>
        <dbReference type="Proteomes" id="UP000504606"/>
    </source>
</evidence>
<organism evidence="3 4">
    <name type="scientific">Frankliniella occidentalis</name>
    <name type="common">Western flower thrips</name>
    <name type="synonym">Euthrips occidentalis</name>
    <dbReference type="NCBI Taxonomy" id="133901"/>
    <lineage>
        <taxon>Eukaryota</taxon>
        <taxon>Metazoa</taxon>
        <taxon>Ecdysozoa</taxon>
        <taxon>Arthropoda</taxon>
        <taxon>Hexapoda</taxon>
        <taxon>Insecta</taxon>
        <taxon>Pterygota</taxon>
        <taxon>Neoptera</taxon>
        <taxon>Paraneoptera</taxon>
        <taxon>Thysanoptera</taxon>
        <taxon>Terebrantia</taxon>
        <taxon>Thripoidea</taxon>
        <taxon>Thripidae</taxon>
        <taxon>Frankliniella</taxon>
    </lineage>
</organism>
<evidence type="ECO:0000256" key="1">
    <source>
        <dbReference type="SAM" id="Coils"/>
    </source>
</evidence>
<keyword evidence="1" id="KW-0175">Coiled coil</keyword>
<dbReference type="Proteomes" id="UP000504606">
    <property type="component" value="Unplaced"/>
</dbReference>
<gene>
    <name evidence="4" type="primary">LOC113215513</name>
</gene>
<reference evidence="4" key="1">
    <citation type="submission" date="2025-08" db="UniProtKB">
        <authorList>
            <consortium name="RefSeq"/>
        </authorList>
    </citation>
    <scope>IDENTIFICATION</scope>
    <source>
        <tissue evidence="4">Whole organism</tissue>
    </source>
</reference>
<sequence length="214" mass="24373">MEEEAKRSVRAKVEEMWQAIKTNVLKPQKRKIQDLEREVQGLRPLKMKADELEQELKNLINGNEANYTKYSEEIEKLQCKVLELEKRTLTEVLDSDDDVDEEEDDNVEGSSDLLQNAQETYSDLEVDLWGKKSGGSLEESGEHKDSLKSKKAKATNVTQKNANSTSKKKTTNRGRPLGSTNKTTPKEKLAEENKALQKKIKELESKVKPKNAKK</sequence>
<dbReference type="GeneID" id="113215513"/>
<dbReference type="RefSeq" id="XP_052123980.1">
    <property type="nucleotide sequence ID" value="XM_052268020.1"/>
</dbReference>
<accession>A0A9C6WYW8</accession>
<evidence type="ECO:0000256" key="2">
    <source>
        <dbReference type="SAM" id="MobiDB-lite"/>
    </source>
</evidence>
<protein>
    <submittedName>
        <fullName evidence="4">Uncharacterized protein LOC113215513</fullName>
    </submittedName>
</protein>
<dbReference type="KEGG" id="foc:113215513"/>